<name>A0AA42BSR9_9BACI</name>
<dbReference type="Pfam" id="PF05504">
    <property type="entry name" value="Spore_GerAC"/>
    <property type="match status" value="1"/>
</dbReference>
<evidence type="ECO:0000256" key="6">
    <source>
        <dbReference type="ARBA" id="ARBA00023139"/>
    </source>
</evidence>
<protein>
    <submittedName>
        <fullName evidence="11">Ger(X)C family spore germination protein</fullName>
    </submittedName>
</protein>
<evidence type="ECO:0000256" key="3">
    <source>
        <dbReference type="ARBA" id="ARBA00022544"/>
    </source>
</evidence>
<evidence type="ECO:0000256" key="7">
    <source>
        <dbReference type="ARBA" id="ARBA00023288"/>
    </source>
</evidence>
<dbReference type="GO" id="GO:0016020">
    <property type="term" value="C:membrane"/>
    <property type="evidence" value="ECO:0007669"/>
    <property type="project" value="UniProtKB-SubCell"/>
</dbReference>
<evidence type="ECO:0000256" key="8">
    <source>
        <dbReference type="SAM" id="SignalP"/>
    </source>
</evidence>
<dbReference type="PANTHER" id="PTHR35789">
    <property type="entry name" value="SPORE GERMINATION PROTEIN B3"/>
    <property type="match status" value="1"/>
</dbReference>
<dbReference type="InterPro" id="IPR008844">
    <property type="entry name" value="Spore_GerAC-like"/>
</dbReference>
<keyword evidence="5" id="KW-0472">Membrane</keyword>
<feature type="signal peptide" evidence="8">
    <location>
        <begin position="1"/>
        <end position="21"/>
    </location>
</feature>
<sequence length="394" mass="45272">MRKLLPLFLLLCCLTGCWDQAELNQISLVTGMGLDAGKKHRYRLSVEALNATEYSKGQSEGGSSQSVVVSIEGNSMHEILERIHTKIARELVFSHMQLFAVSEEVARRGFVDVLDWLERSRQARNRLQLVVAKDATAQELLRTTYPIQKVSTFKLRKQIHSASLNWAISPETHLREFVQMLVEPGKEGVLPALTLKGDRTKTGRMEQETLPEPVVTISNLAVFNKEKLVGFLELQDTKSYMWVTNQMNRDQVSVLCKPGSKRSVMARLYDTHAEVKASYRNGRPYFHIYITQEGRIDNTECLQPLAEQKSYAYFNKLLSRHVEQQILSTISLVQRTYKSDIFGFGEHMYRQQYKQFKEIKDWDEAFARAKVTVQVDTNLVRSGIRTNTFIQDIE</sequence>
<dbReference type="Pfam" id="PF25198">
    <property type="entry name" value="Spore_GerAC_N"/>
    <property type="match status" value="1"/>
</dbReference>
<dbReference type="InterPro" id="IPR038501">
    <property type="entry name" value="Spore_GerAC_C_sf"/>
</dbReference>
<reference evidence="11" key="1">
    <citation type="submission" date="2022-07" db="EMBL/GenBank/DDBJ databases">
        <authorList>
            <person name="Li W.-J."/>
            <person name="Deng Q.-Q."/>
        </authorList>
    </citation>
    <scope>NUCLEOTIDE SEQUENCE</scope>
    <source>
        <strain evidence="11">SYSU M60031</strain>
    </source>
</reference>
<organism evidence="11 12">
    <name type="scientific">Ectobacillus ponti</name>
    <dbReference type="NCBI Taxonomy" id="2961894"/>
    <lineage>
        <taxon>Bacteria</taxon>
        <taxon>Bacillati</taxon>
        <taxon>Bacillota</taxon>
        <taxon>Bacilli</taxon>
        <taxon>Bacillales</taxon>
        <taxon>Bacillaceae</taxon>
        <taxon>Ectobacillus</taxon>
    </lineage>
</organism>
<dbReference type="RefSeq" id="WP_254760751.1">
    <property type="nucleotide sequence ID" value="NZ_JANCLT010000015.1"/>
</dbReference>
<dbReference type="GO" id="GO:0009847">
    <property type="term" value="P:spore germination"/>
    <property type="evidence" value="ECO:0007669"/>
    <property type="project" value="InterPro"/>
</dbReference>
<keyword evidence="6" id="KW-0564">Palmitate</keyword>
<evidence type="ECO:0000256" key="4">
    <source>
        <dbReference type="ARBA" id="ARBA00022729"/>
    </source>
</evidence>
<keyword evidence="12" id="KW-1185">Reference proteome</keyword>
<dbReference type="AlphaFoldDB" id="A0AA42BSR9"/>
<dbReference type="Gene3D" id="3.30.300.210">
    <property type="entry name" value="Nutrient germinant receptor protein C, domain 3"/>
    <property type="match status" value="1"/>
</dbReference>
<dbReference type="PANTHER" id="PTHR35789:SF1">
    <property type="entry name" value="SPORE GERMINATION PROTEIN B3"/>
    <property type="match status" value="1"/>
</dbReference>
<evidence type="ECO:0000256" key="1">
    <source>
        <dbReference type="ARBA" id="ARBA00004635"/>
    </source>
</evidence>
<gene>
    <name evidence="11" type="ORF">NK662_20100</name>
</gene>
<keyword evidence="7" id="KW-0449">Lipoprotein</keyword>
<evidence type="ECO:0000259" key="10">
    <source>
        <dbReference type="Pfam" id="PF25198"/>
    </source>
</evidence>
<dbReference type="EMBL" id="JANCLT010000015">
    <property type="protein sequence ID" value="MCP8970824.1"/>
    <property type="molecule type" value="Genomic_DNA"/>
</dbReference>
<dbReference type="InterPro" id="IPR057336">
    <property type="entry name" value="GerAC_N"/>
</dbReference>
<dbReference type="InterPro" id="IPR046953">
    <property type="entry name" value="Spore_GerAC-like_C"/>
</dbReference>
<comment type="caution">
    <text evidence="11">The sequence shown here is derived from an EMBL/GenBank/DDBJ whole genome shotgun (WGS) entry which is preliminary data.</text>
</comment>
<evidence type="ECO:0000313" key="12">
    <source>
        <dbReference type="Proteomes" id="UP001156102"/>
    </source>
</evidence>
<evidence type="ECO:0000313" key="11">
    <source>
        <dbReference type="EMBL" id="MCP8970824.1"/>
    </source>
</evidence>
<dbReference type="Proteomes" id="UP001156102">
    <property type="component" value="Unassembled WGS sequence"/>
</dbReference>
<evidence type="ECO:0000256" key="5">
    <source>
        <dbReference type="ARBA" id="ARBA00023136"/>
    </source>
</evidence>
<feature type="domain" description="Spore germination protein N-terminal" evidence="10">
    <location>
        <begin position="19"/>
        <end position="194"/>
    </location>
</feature>
<evidence type="ECO:0000256" key="2">
    <source>
        <dbReference type="ARBA" id="ARBA00007886"/>
    </source>
</evidence>
<evidence type="ECO:0000259" key="9">
    <source>
        <dbReference type="Pfam" id="PF05504"/>
    </source>
</evidence>
<comment type="similarity">
    <text evidence="2">Belongs to the GerABKC lipoprotein family.</text>
</comment>
<dbReference type="NCBIfam" id="TIGR02887">
    <property type="entry name" value="spore_ger_x_C"/>
    <property type="match status" value="1"/>
</dbReference>
<proteinExistence type="inferred from homology"/>
<keyword evidence="4 8" id="KW-0732">Signal</keyword>
<accession>A0AA42BSR9</accession>
<comment type="subcellular location">
    <subcellularLocation>
        <location evidence="1">Membrane</location>
        <topology evidence="1">Lipid-anchor</topology>
    </subcellularLocation>
</comment>
<keyword evidence="3" id="KW-0309">Germination</keyword>
<feature type="domain" description="Spore germination GerAC-like C-terminal" evidence="9">
    <location>
        <begin position="219"/>
        <end position="383"/>
    </location>
</feature>
<feature type="chain" id="PRO_5041413715" evidence="8">
    <location>
        <begin position="22"/>
        <end position="394"/>
    </location>
</feature>